<protein>
    <submittedName>
        <fullName evidence="1">Uncharacterized protein</fullName>
    </submittedName>
</protein>
<proteinExistence type="predicted"/>
<accession>A0A0A9EZB1</accession>
<reference evidence="1" key="2">
    <citation type="journal article" date="2015" name="Data Brief">
        <title>Shoot transcriptome of the giant reed, Arundo donax.</title>
        <authorList>
            <person name="Barrero R.A."/>
            <person name="Guerrero F.D."/>
            <person name="Moolhuijzen P."/>
            <person name="Goolsby J.A."/>
            <person name="Tidwell J."/>
            <person name="Bellgard S.E."/>
            <person name="Bellgard M.I."/>
        </authorList>
    </citation>
    <scope>NUCLEOTIDE SEQUENCE</scope>
    <source>
        <tissue evidence="1">Shoot tissue taken approximately 20 cm above the soil surface</tissue>
    </source>
</reference>
<name>A0A0A9EZB1_ARUDO</name>
<sequence>MKREFLHFVTVQKE</sequence>
<dbReference type="EMBL" id="GBRH01196518">
    <property type="protein sequence ID" value="JAE01378.1"/>
    <property type="molecule type" value="Transcribed_RNA"/>
</dbReference>
<organism evidence="1">
    <name type="scientific">Arundo donax</name>
    <name type="common">Giant reed</name>
    <name type="synonym">Donax arundinaceus</name>
    <dbReference type="NCBI Taxonomy" id="35708"/>
    <lineage>
        <taxon>Eukaryota</taxon>
        <taxon>Viridiplantae</taxon>
        <taxon>Streptophyta</taxon>
        <taxon>Embryophyta</taxon>
        <taxon>Tracheophyta</taxon>
        <taxon>Spermatophyta</taxon>
        <taxon>Magnoliopsida</taxon>
        <taxon>Liliopsida</taxon>
        <taxon>Poales</taxon>
        <taxon>Poaceae</taxon>
        <taxon>PACMAD clade</taxon>
        <taxon>Arundinoideae</taxon>
        <taxon>Arundineae</taxon>
        <taxon>Arundo</taxon>
    </lineage>
</organism>
<evidence type="ECO:0000313" key="1">
    <source>
        <dbReference type="EMBL" id="JAE01378.1"/>
    </source>
</evidence>
<reference evidence="1" key="1">
    <citation type="submission" date="2014-09" db="EMBL/GenBank/DDBJ databases">
        <authorList>
            <person name="Magalhaes I.L.F."/>
            <person name="Oliveira U."/>
            <person name="Santos F.R."/>
            <person name="Vidigal T.H.D.A."/>
            <person name="Brescovit A.D."/>
            <person name="Santos A.J."/>
        </authorList>
    </citation>
    <scope>NUCLEOTIDE SEQUENCE</scope>
    <source>
        <tissue evidence="1">Shoot tissue taken approximately 20 cm above the soil surface</tissue>
    </source>
</reference>